<protein>
    <submittedName>
        <fullName evidence="3">Extensin family protein</fullName>
    </submittedName>
</protein>
<proteinExistence type="predicted"/>
<evidence type="ECO:0000313" key="4">
    <source>
        <dbReference type="Proteomes" id="UP001595713"/>
    </source>
</evidence>
<dbReference type="Proteomes" id="UP001595713">
    <property type="component" value="Unassembled WGS sequence"/>
</dbReference>
<dbReference type="PROSITE" id="PS51257">
    <property type="entry name" value="PROKAR_LIPOPROTEIN"/>
    <property type="match status" value="1"/>
</dbReference>
<keyword evidence="4" id="KW-1185">Reference proteome</keyword>
<feature type="domain" description="Extensin-like C-terminal" evidence="2">
    <location>
        <begin position="46"/>
        <end position="220"/>
    </location>
</feature>
<reference evidence="4" key="1">
    <citation type="journal article" date="2019" name="Int. J. Syst. Evol. Microbiol.">
        <title>The Global Catalogue of Microorganisms (GCM) 10K type strain sequencing project: providing services to taxonomists for standard genome sequencing and annotation.</title>
        <authorList>
            <consortium name="The Broad Institute Genomics Platform"/>
            <consortium name="The Broad Institute Genome Sequencing Center for Infectious Disease"/>
            <person name="Wu L."/>
            <person name="Ma J."/>
        </authorList>
    </citation>
    <scope>NUCLEOTIDE SEQUENCE [LARGE SCALE GENOMIC DNA]</scope>
    <source>
        <strain evidence="4">KCTC 42739</strain>
    </source>
</reference>
<dbReference type="RefSeq" id="WP_261295167.1">
    <property type="nucleotide sequence ID" value="NZ_JANQBK010000014.1"/>
</dbReference>
<dbReference type="InterPro" id="IPR009683">
    <property type="entry name" value="Extensin-like_C"/>
</dbReference>
<organism evidence="3 4">
    <name type="scientific">Sphingomonas hylomeconis</name>
    <dbReference type="NCBI Taxonomy" id="1395958"/>
    <lineage>
        <taxon>Bacteria</taxon>
        <taxon>Pseudomonadati</taxon>
        <taxon>Pseudomonadota</taxon>
        <taxon>Alphaproteobacteria</taxon>
        <taxon>Sphingomonadales</taxon>
        <taxon>Sphingomonadaceae</taxon>
        <taxon>Sphingomonas</taxon>
    </lineage>
</organism>
<comment type="caution">
    <text evidence="3">The sequence shown here is derived from an EMBL/GenBank/DDBJ whole genome shotgun (WGS) entry which is preliminary data.</text>
</comment>
<name>A0ABV7SQE2_9SPHN</name>
<dbReference type="EMBL" id="JBHRXP010000001">
    <property type="protein sequence ID" value="MFC3579194.1"/>
    <property type="molecule type" value="Genomic_DNA"/>
</dbReference>
<gene>
    <name evidence="3" type="ORF">ACFONA_03365</name>
</gene>
<evidence type="ECO:0000256" key="1">
    <source>
        <dbReference type="SAM" id="SignalP"/>
    </source>
</evidence>
<dbReference type="Pfam" id="PF06904">
    <property type="entry name" value="Extensin-like_C"/>
    <property type="match status" value="1"/>
</dbReference>
<keyword evidence="1" id="KW-0732">Signal</keyword>
<evidence type="ECO:0000259" key="2">
    <source>
        <dbReference type="Pfam" id="PF06904"/>
    </source>
</evidence>
<feature type="chain" id="PRO_5046830946" evidence="1">
    <location>
        <begin position="18"/>
        <end position="220"/>
    </location>
</feature>
<evidence type="ECO:0000313" key="3">
    <source>
        <dbReference type="EMBL" id="MFC3579194.1"/>
    </source>
</evidence>
<sequence length="220" mass="23714">MTRIALLLLALALSACGGGDDRRPPPRPAGSKPVTLNLPTSQETRACFADLSREGIRFSPLPDRDYGGGCTLIGAVQLIDIGLPVAGIKGMRCGVARGFVGWARNAIAPAARQMLGSDVVRVETMGTYACRNVVGQAGRPARLSGHASGNAIDVSAFILRDGRRISIERDWRSADPAVRDFLQTIRKSACRRFGTVLSPDYNAAHYNHLHLEDDRATFCR</sequence>
<feature type="signal peptide" evidence="1">
    <location>
        <begin position="1"/>
        <end position="17"/>
    </location>
</feature>
<accession>A0ABV7SQE2</accession>